<evidence type="ECO:0000313" key="2">
    <source>
        <dbReference type="Proteomes" id="UP001154282"/>
    </source>
</evidence>
<organism evidence="1 2">
    <name type="scientific">Linum tenue</name>
    <dbReference type="NCBI Taxonomy" id="586396"/>
    <lineage>
        <taxon>Eukaryota</taxon>
        <taxon>Viridiplantae</taxon>
        <taxon>Streptophyta</taxon>
        <taxon>Embryophyta</taxon>
        <taxon>Tracheophyta</taxon>
        <taxon>Spermatophyta</taxon>
        <taxon>Magnoliopsida</taxon>
        <taxon>eudicotyledons</taxon>
        <taxon>Gunneridae</taxon>
        <taxon>Pentapetalae</taxon>
        <taxon>rosids</taxon>
        <taxon>fabids</taxon>
        <taxon>Malpighiales</taxon>
        <taxon>Linaceae</taxon>
        <taxon>Linum</taxon>
    </lineage>
</organism>
<dbReference type="AlphaFoldDB" id="A0AAV0M6W5"/>
<dbReference type="Proteomes" id="UP001154282">
    <property type="component" value="Unassembled WGS sequence"/>
</dbReference>
<sequence>MDQAASQRSFFSDSSLFLSACLKPRTMNMFVKVRSDSAPPCSQSTLDKEVPYCTFADSNEASIVYQDQFATRNHKQAIELN</sequence>
<keyword evidence="2" id="KW-1185">Reference proteome</keyword>
<name>A0AAV0M6W5_9ROSI</name>
<proteinExistence type="predicted"/>
<dbReference type="EMBL" id="CAMGYJ010000007">
    <property type="protein sequence ID" value="CAI0441611.1"/>
    <property type="molecule type" value="Genomic_DNA"/>
</dbReference>
<reference evidence="1" key="1">
    <citation type="submission" date="2022-08" db="EMBL/GenBank/DDBJ databases">
        <authorList>
            <person name="Gutierrez-Valencia J."/>
        </authorList>
    </citation>
    <scope>NUCLEOTIDE SEQUENCE</scope>
</reference>
<evidence type="ECO:0000313" key="1">
    <source>
        <dbReference type="EMBL" id="CAI0441611.1"/>
    </source>
</evidence>
<comment type="caution">
    <text evidence="1">The sequence shown here is derived from an EMBL/GenBank/DDBJ whole genome shotgun (WGS) entry which is preliminary data.</text>
</comment>
<protein>
    <submittedName>
        <fullName evidence="1">Uncharacterized protein</fullName>
    </submittedName>
</protein>
<accession>A0AAV0M6W5</accession>
<gene>
    <name evidence="1" type="ORF">LITE_LOCUS26939</name>
</gene>